<keyword evidence="1" id="KW-0472">Membrane</keyword>
<protein>
    <submittedName>
        <fullName evidence="2">Uncharacterized protein</fullName>
    </submittedName>
</protein>
<sequence>MRTINWNDWGASIDLTKAIWNNDDVELILSGAAAAFCRESFGIMAVRITPQMAQAVVVLFAIAVIGGIILYALSNGYDVEGEAIDSEGNKYKFKFTKKSNE</sequence>
<dbReference type="AlphaFoldDB" id="A0AA41R679"/>
<dbReference type="RefSeq" id="WP_246915058.1">
    <property type="nucleotide sequence ID" value="NZ_JALJRB010000050.1"/>
</dbReference>
<gene>
    <name evidence="2" type="ORF">MRX98_21380</name>
</gene>
<evidence type="ECO:0000256" key="1">
    <source>
        <dbReference type="SAM" id="Phobius"/>
    </source>
</evidence>
<dbReference type="EMBL" id="JALJRB010000050">
    <property type="protein sequence ID" value="MCJ8503139.1"/>
    <property type="molecule type" value="Genomic_DNA"/>
</dbReference>
<accession>A0AA41R679</accession>
<keyword evidence="3" id="KW-1185">Reference proteome</keyword>
<evidence type="ECO:0000313" key="3">
    <source>
        <dbReference type="Proteomes" id="UP001165427"/>
    </source>
</evidence>
<keyword evidence="1" id="KW-0812">Transmembrane</keyword>
<keyword evidence="1" id="KW-1133">Transmembrane helix</keyword>
<evidence type="ECO:0000313" key="2">
    <source>
        <dbReference type="EMBL" id="MCJ8503139.1"/>
    </source>
</evidence>
<feature type="transmembrane region" description="Helical" evidence="1">
    <location>
        <begin position="52"/>
        <end position="73"/>
    </location>
</feature>
<name>A0AA41R679_9BACT</name>
<organism evidence="2 3">
    <name type="scientific">Desulfatitalea alkaliphila</name>
    <dbReference type="NCBI Taxonomy" id="2929485"/>
    <lineage>
        <taxon>Bacteria</taxon>
        <taxon>Pseudomonadati</taxon>
        <taxon>Thermodesulfobacteriota</taxon>
        <taxon>Desulfobacteria</taxon>
        <taxon>Desulfobacterales</taxon>
        <taxon>Desulfosarcinaceae</taxon>
        <taxon>Desulfatitalea</taxon>
    </lineage>
</organism>
<reference evidence="2" key="1">
    <citation type="submission" date="2022-04" db="EMBL/GenBank/DDBJ databases">
        <title>Desulfatitalea alkaliphila sp. nov., a novel anaerobic sulfate-reducing bacterium isolated from terrestrial mud volcano, Taman Peninsula, Russia.</title>
        <authorList>
            <person name="Khomyakova M.A."/>
            <person name="Merkel A.Y."/>
            <person name="Slobodkin A.I."/>
        </authorList>
    </citation>
    <scope>NUCLEOTIDE SEQUENCE</scope>
    <source>
        <strain evidence="2">M08but</strain>
    </source>
</reference>
<dbReference type="Proteomes" id="UP001165427">
    <property type="component" value="Unassembled WGS sequence"/>
</dbReference>
<comment type="caution">
    <text evidence="2">The sequence shown here is derived from an EMBL/GenBank/DDBJ whole genome shotgun (WGS) entry which is preliminary data.</text>
</comment>
<proteinExistence type="predicted"/>